<organism evidence="1 2">
    <name type="scientific">Peronosclerospora sorghi</name>
    <dbReference type="NCBI Taxonomy" id="230839"/>
    <lineage>
        <taxon>Eukaryota</taxon>
        <taxon>Sar</taxon>
        <taxon>Stramenopiles</taxon>
        <taxon>Oomycota</taxon>
        <taxon>Peronosporomycetes</taxon>
        <taxon>Peronosporales</taxon>
        <taxon>Peronosporaceae</taxon>
        <taxon>Peronosclerospora</taxon>
    </lineage>
</organism>
<accession>A0ACC0WK51</accession>
<dbReference type="Proteomes" id="UP001163321">
    <property type="component" value="Chromosome 12"/>
</dbReference>
<protein>
    <submittedName>
        <fullName evidence="1">Uncharacterized protein</fullName>
    </submittedName>
</protein>
<sequence length="253" mass="28923">MKLADAHLESALPALLSPWLPRFITRAVNCYTLGGHGLENLDKLFYRVQELVLVCCPRLTEEADFLEFMWFEICRPDLRKFSFCSNWPADIVNGKISRELQARALEIPSVRRDVRKVFFCVPLLMRVCSDREEIEVKNEWELEDNNQAPIRSVGGDTCSDGTRADGTVDECSLVWRCGVSQLLRDQRHKACIQLKRKMSILWPVRSLPPCSITLRRGSAKRTKPRQPCLGAQSLSHGKCQESFVTPSPLCWRS</sequence>
<evidence type="ECO:0000313" key="1">
    <source>
        <dbReference type="EMBL" id="KAI9918410.1"/>
    </source>
</evidence>
<comment type="caution">
    <text evidence="1">The sequence shown here is derived from an EMBL/GenBank/DDBJ whole genome shotgun (WGS) entry which is preliminary data.</text>
</comment>
<keyword evidence="2" id="KW-1185">Reference proteome</keyword>
<reference evidence="1 2" key="1">
    <citation type="journal article" date="2022" name="bioRxiv">
        <title>The genome of the oomycete Peronosclerospora sorghi, a cosmopolitan pathogen of maize and sorghum, is inflated with dispersed pseudogenes.</title>
        <authorList>
            <person name="Fletcher K."/>
            <person name="Martin F."/>
            <person name="Isakeit T."/>
            <person name="Cavanaugh K."/>
            <person name="Magill C."/>
            <person name="Michelmore R."/>
        </authorList>
    </citation>
    <scope>NUCLEOTIDE SEQUENCE [LARGE SCALE GENOMIC DNA]</scope>
    <source>
        <strain evidence="1">P6</strain>
    </source>
</reference>
<gene>
    <name evidence="1" type="ORF">PsorP6_012093</name>
</gene>
<dbReference type="EMBL" id="CM047591">
    <property type="protein sequence ID" value="KAI9918410.1"/>
    <property type="molecule type" value="Genomic_DNA"/>
</dbReference>
<name>A0ACC0WK51_9STRA</name>
<evidence type="ECO:0000313" key="2">
    <source>
        <dbReference type="Proteomes" id="UP001163321"/>
    </source>
</evidence>
<proteinExistence type="predicted"/>